<comment type="caution">
    <text evidence="10">The sequence shown here is derived from an EMBL/GenBank/DDBJ whole genome shotgun (WGS) entry which is preliminary data.</text>
</comment>
<dbReference type="PANTHER" id="PTHR24026">
    <property type="entry name" value="FAT ATYPICAL CADHERIN-RELATED"/>
    <property type="match status" value="1"/>
</dbReference>
<evidence type="ECO:0000256" key="2">
    <source>
        <dbReference type="ARBA" id="ARBA00022692"/>
    </source>
</evidence>
<keyword evidence="2" id="KW-0812">Transmembrane</keyword>
<dbReference type="SMART" id="SM00112">
    <property type="entry name" value="CA"/>
    <property type="match status" value="1"/>
</dbReference>
<dbReference type="InterPro" id="IPR015919">
    <property type="entry name" value="Cadherin-like_sf"/>
</dbReference>
<dbReference type="GO" id="GO:0005509">
    <property type="term" value="F:calcium ion binding"/>
    <property type="evidence" value="ECO:0007669"/>
    <property type="project" value="UniProtKB-UniRule"/>
</dbReference>
<accession>A0AAD7SY21</accession>
<dbReference type="Gene3D" id="2.60.40.60">
    <property type="entry name" value="Cadherins"/>
    <property type="match status" value="2"/>
</dbReference>
<keyword evidence="4 7" id="KW-0106">Calcium</keyword>
<dbReference type="GO" id="GO:0007156">
    <property type="term" value="P:homophilic cell adhesion via plasma membrane adhesion molecules"/>
    <property type="evidence" value="ECO:0007669"/>
    <property type="project" value="InterPro"/>
</dbReference>
<feature type="region of interest" description="Disordered" evidence="8">
    <location>
        <begin position="258"/>
        <end position="277"/>
    </location>
</feature>
<dbReference type="PROSITE" id="PS50268">
    <property type="entry name" value="CADHERIN_2"/>
    <property type="match status" value="2"/>
</dbReference>
<dbReference type="CDD" id="cd11304">
    <property type="entry name" value="Cadherin_repeat"/>
    <property type="match status" value="2"/>
</dbReference>
<keyword evidence="3" id="KW-0677">Repeat</keyword>
<dbReference type="InterPro" id="IPR002126">
    <property type="entry name" value="Cadherin-like_dom"/>
</dbReference>
<dbReference type="SUPFAM" id="SSF49313">
    <property type="entry name" value="Cadherin-like"/>
    <property type="match status" value="2"/>
</dbReference>
<dbReference type="AlphaFoldDB" id="A0AAD7SY21"/>
<sequence>MGSGGRGGAIRAPLASPEALIVVEPALGPWPVWGWEEETDSRATNPFRILNGSRSQQRTLWIVGMRAACCCVRGIKNRRGLTRPDCKRKTHSRNVGQRETSPSGLWIVYTTDMLDRETKDSYWLTVYASDRGVVPLFTAIEVYIQVEDVNDNAPLTSEPIYHPSVTENSPKDVSVIQIQAQDPDATPHGDRLSYRISSGNPQNFFAINSKTGCCGGVRRLCNFLLRAVRRFITSDMSNVSIVQGLGIKGRSGAVPDFIMGGDGDRTPEGTFTKRAHN</sequence>
<evidence type="ECO:0000256" key="6">
    <source>
        <dbReference type="ARBA" id="ARBA00023136"/>
    </source>
</evidence>
<proteinExistence type="predicted"/>
<reference evidence="10" key="1">
    <citation type="journal article" date="2023" name="Science">
        <title>Genome structures resolve the early diversification of teleost fishes.</title>
        <authorList>
            <person name="Parey E."/>
            <person name="Louis A."/>
            <person name="Montfort J."/>
            <person name="Bouchez O."/>
            <person name="Roques C."/>
            <person name="Iampietro C."/>
            <person name="Lluch J."/>
            <person name="Castinel A."/>
            <person name="Donnadieu C."/>
            <person name="Desvignes T."/>
            <person name="Floi Bucao C."/>
            <person name="Jouanno E."/>
            <person name="Wen M."/>
            <person name="Mejri S."/>
            <person name="Dirks R."/>
            <person name="Jansen H."/>
            <person name="Henkel C."/>
            <person name="Chen W.J."/>
            <person name="Zahm M."/>
            <person name="Cabau C."/>
            <person name="Klopp C."/>
            <person name="Thompson A.W."/>
            <person name="Robinson-Rechavi M."/>
            <person name="Braasch I."/>
            <person name="Lecointre G."/>
            <person name="Bobe J."/>
            <person name="Postlethwait J.H."/>
            <person name="Berthelot C."/>
            <person name="Roest Crollius H."/>
            <person name="Guiguen Y."/>
        </authorList>
    </citation>
    <scope>NUCLEOTIDE SEQUENCE</scope>
    <source>
        <strain evidence="10">NC1722</strain>
    </source>
</reference>
<protein>
    <recommendedName>
        <fullName evidence="9">Cadherin domain-containing protein</fullName>
    </recommendedName>
</protein>
<dbReference type="PROSITE" id="PS00232">
    <property type="entry name" value="CADHERIN_1"/>
    <property type="match status" value="1"/>
</dbReference>
<dbReference type="PRINTS" id="PR00205">
    <property type="entry name" value="CADHERIN"/>
</dbReference>
<dbReference type="InterPro" id="IPR020894">
    <property type="entry name" value="Cadherin_CS"/>
</dbReference>
<feature type="domain" description="Cadherin" evidence="9">
    <location>
        <begin position="107"/>
        <end position="156"/>
    </location>
</feature>
<evidence type="ECO:0000259" key="9">
    <source>
        <dbReference type="PROSITE" id="PS50268"/>
    </source>
</evidence>
<keyword evidence="6" id="KW-0472">Membrane</keyword>
<dbReference type="Proteomes" id="UP001221898">
    <property type="component" value="Unassembled WGS sequence"/>
</dbReference>
<dbReference type="Pfam" id="PF00028">
    <property type="entry name" value="Cadherin"/>
    <property type="match status" value="1"/>
</dbReference>
<evidence type="ECO:0000256" key="1">
    <source>
        <dbReference type="ARBA" id="ARBA00004370"/>
    </source>
</evidence>
<organism evidence="10 11">
    <name type="scientific">Aldrovandia affinis</name>
    <dbReference type="NCBI Taxonomy" id="143900"/>
    <lineage>
        <taxon>Eukaryota</taxon>
        <taxon>Metazoa</taxon>
        <taxon>Chordata</taxon>
        <taxon>Craniata</taxon>
        <taxon>Vertebrata</taxon>
        <taxon>Euteleostomi</taxon>
        <taxon>Actinopterygii</taxon>
        <taxon>Neopterygii</taxon>
        <taxon>Teleostei</taxon>
        <taxon>Notacanthiformes</taxon>
        <taxon>Halosauridae</taxon>
        <taxon>Aldrovandia</taxon>
    </lineage>
</organism>
<evidence type="ECO:0000256" key="7">
    <source>
        <dbReference type="PROSITE-ProRule" id="PRU00043"/>
    </source>
</evidence>
<comment type="subcellular location">
    <subcellularLocation>
        <location evidence="1">Membrane</location>
    </subcellularLocation>
</comment>
<evidence type="ECO:0000313" key="10">
    <source>
        <dbReference type="EMBL" id="KAJ8410899.1"/>
    </source>
</evidence>
<keyword evidence="11" id="KW-1185">Reference proteome</keyword>
<keyword evidence="5" id="KW-1133">Transmembrane helix</keyword>
<evidence type="ECO:0000256" key="8">
    <source>
        <dbReference type="SAM" id="MobiDB-lite"/>
    </source>
</evidence>
<evidence type="ECO:0000256" key="5">
    <source>
        <dbReference type="ARBA" id="ARBA00022989"/>
    </source>
</evidence>
<dbReference type="EMBL" id="JAINUG010000025">
    <property type="protein sequence ID" value="KAJ8410899.1"/>
    <property type="molecule type" value="Genomic_DNA"/>
</dbReference>
<evidence type="ECO:0000313" key="11">
    <source>
        <dbReference type="Proteomes" id="UP001221898"/>
    </source>
</evidence>
<evidence type="ECO:0000256" key="3">
    <source>
        <dbReference type="ARBA" id="ARBA00022737"/>
    </source>
</evidence>
<evidence type="ECO:0000256" key="4">
    <source>
        <dbReference type="ARBA" id="ARBA00022837"/>
    </source>
</evidence>
<dbReference type="PANTHER" id="PTHR24026:SF49">
    <property type="entry name" value="PROTOCADHERIN FAT 3"/>
    <property type="match status" value="1"/>
</dbReference>
<gene>
    <name evidence="10" type="ORF">AAFF_G00188560</name>
</gene>
<name>A0AAD7SY21_9TELE</name>
<feature type="domain" description="Cadherin" evidence="9">
    <location>
        <begin position="157"/>
        <end position="212"/>
    </location>
</feature>
<dbReference type="GO" id="GO:0005886">
    <property type="term" value="C:plasma membrane"/>
    <property type="evidence" value="ECO:0007669"/>
    <property type="project" value="InterPro"/>
</dbReference>
<dbReference type="GO" id="GO:0009653">
    <property type="term" value="P:anatomical structure morphogenesis"/>
    <property type="evidence" value="ECO:0007669"/>
    <property type="project" value="UniProtKB-ARBA"/>
</dbReference>